<feature type="compositionally biased region" description="Low complexity" evidence="12">
    <location>
        <begin position="328"/>
        <end position="386"/>
    </location>
</feature>
<dbReference type="Pfam" id="PF04153">
    <property type="entry name" value="NOT2_3_5_C"/>
    <property type="match status" value="1"/>
</dbReference>
<feature type="region of interest" description="Disordered" evidence="12">
    <location>
        <begin position="320"/>
        <end position="394"/>
    </location>
</feature>
<feature type="coiled-coil region" evidence="11">
    <location>
        <begin position="8"/>
        <end position="42"/>
    </location>
</feature>
<dbReference type="AlphaFoldDB" id="K0KHM3"/>
<evidence type="ECO:0000256" key="8">
    <source>
        <dbReference type="ARBA" id="ARBA00023163"/>
    </source>
</evidence>
<organism evidence="15 16">
    <name type="scientific">Wickerhamomyces ciferrii (strain ATCC 14091 / BCRC 22168 / CBS 111 / JCM 3599 / NBRC 0793 / NRRL Y-1031 F-60-10)</name>
    <name type="common">Yeast</name>
    <name type="synonym">Pichia ciferrii</name>
    <dbReference type="NCBI Taxonomy" id="1206466"/>
    <lineage>
        <taxon>Eukaryota</taxon>
        <taxon>Fungi</taxon>
        <taxon>Dikarya</taxon>
        <taxon>Ascomycota</taxon>
        <taxon>Saccharomycotina</taxon>
        <taxon>Saccharomycetes</taxon>
        <taxon>Phaffomycetales</taxon>
        <taxon>Wickerhamomycetaceae</taxon>
        <taxon>Wickerhamomyces</taxon>
    </lineage>
</organism>
<feature type="region of interest" description="Disordered" evidence="12">
    <location>
        <begin position="213"/>
        <end position="301"/>
    </location>
</feature>
<dbReference type="EMBL" id="CAIF01000003">
    <property type="protein sequence ID" value="CCH40663.1"/>
    <property type="molecule type" value="Genomic_DNA"/>
</dbReference>
<keyword evidence="7 10" id="KW-0805">Transcription regulation</keyword>
<dbReference type="Gene3D" id="2.30.30.1020">
    <property type="entry name" value="CCR4-NOT complex subunit 2/3/5, C-terminal domain"/>
    <property type="match status" value="1"/>
</dbReference>
<comment type="caution">
    <text evidence="15">The sequence shown here is derived from an EMBL/GenBank/DDBJ whole genome shotgun (WGS) entry which is preliminary data.</text>
</comment>
<dbReference type="InterPro" id="IPR007282">
    <property type="entry name" value="NOT2/3/5_C"/>
</dbReference>
<accession>K0KHM3</accession>
<evidence type="ECO:0000259" key="14">
    <source>
        <dbReference type="Pfam" id="PF04153"/>
    </source>
</evidence>
<proteinExistence type="inferred from homology"/>
<evidence type="ECO:0000256" key="10">
    <source>
        <dbReference type="PIRNR" id="PIRNR005290"/>
    </source>
</evidence>
<feature type="domain" description="NOT2/NOT3/NOT5 C-terminal" evidence="14">
    <location>
        <begin position="505"/>
        <end position="595"/>
    </location>
</feature>
<keyword evidence="4 10" id="KW-0963">Cytoplasm</keyword>
<dbReference type="InterPro" id="IPR007207">
    <property type="entry name" value="Not_N"/>
</dbReference>
<dbReference type="PIRSF" id="PIRSF005290">
    <property type="entry name" value="NOT_su_3_5"/>
    <property type="match status" value="1"/>
</dbReference>
<dbReference type="GO" id="GO:0030015">
    <property type="term" value="C:CCR4-NOT core complex"/>
    <property type="evidence" value="ECO:0007669"/>
    <property type="project" value="UniProtKB-UniRule"/>
</dbReference>
<keyword evidence="11" id="KW-0175">Coiled coil</keyword>
<dbReference type="STRING" id="1206466.K0KHM3"/>
<gene>
    <name evidence="15" type="ORF">BN7_197</name>
</gene>
<dbReference type="InterPro" id="IPR040168">
    <property type="entry name" value="Not2/3/5"/>
</dbReference>
<dbReference type="InParanoid" id="K0KHM3"/>
<keyword evidence="16" id="KW-1185">Reference proteome</keyword>
<dbReference type="Pfam" id="PF04065">
    <property type="entry name" value="Not3"/>
    <property type="match status" value="1"/>
</dbReference>
<evidence type="ECO:0000256" key="6">
    <source>
        <dbReference type="ARBA" id="ARBA00022553"/>
    </source>
</evidence>
<dbReference type="InterPro" id="IPR038635">
    <property type="entry name" value="CCR4-NOT_su2/3/5_C_sf"/>
</dbReference>
<evidence type="ECO:0000256" key="9">
    <source>
        <dbReference type="ARBA" id="ARBA00023242"/>
    </source>
</evidence>
<evidence type="ECO:0000256" key="12">
    <source>
        <dbReference type="SAM" id="MobiDB-lite"/>
    </source>
</evidence>
<dbReference type="eggNOG" id="KOG2150">
    <property type="taxonomic scope" value="Eukaryota"/>
</dbReference>
<dbReference type="GO" id="GO:0006355">
    <property type="term" value="P:regulation of DNA-templated transcription"/>
    <property type="evidence" value="ECO:0007669"/>
    <property type="project" value="InterPro"/>
</dbReference>
<comment type="subcellular location">
    <subcellularLocation>
        <location evidence="2 10">Cytoplasm</location>
    </subcellularLocation>
    <subcellularLocation>
        <location evidence="1 10">Nucleus</location>
    </subcellularLocation>
</comment>
<comment type="function">
    <text evidence="10">Acts as component of the CCR4-NOT core complex, which in the nucleus seems to be a general transcription factor, and in the cytoplasm the major mRNA deadenylase involved in mRNA turnover. The NOT protein subcomplex negatively regulates the basal and activated transcription of many genes. Preferentially affects TC-type TATA element-dependent transcription. Could directly or indirectly inhibit component(s) of the general transcription machinery.</text>
</comment>
<dbReference type="Proteomes" id="UP000009328">
    <property type="component" value="Unassembled WGS sequence"/>
</dbReference>
<dbReference type="InterPro" id="IPR012270">
    <property type="entry name" value="CCR4-NOT_su3/5"/>
</dbReference>
<sequence>MSSNPSQREKLESDLKREIKKLQKLREQIKVWQTQNEVKDKEKLLEYRRLVEVAMEKYKVVEKGSKVKAYSNMSLKQGTDLDPEEKEKLETIQFIEESIENLENQYQSVEAEVDKLSSKKSKKQASANESKKEELKEFQERYRWHQQNLEIALRLLENDELQVSDILEIKEELTYYLESNRDSNFIENEYIYESLDLESNELSNEVVSSLSQIQEEKEAKEAKEKELKEKSISPRPGSNASPSGLTPKKPLVETPKSKKFATLSTGTPTSAAATSSTQPGSSSFPSVIGSSTASTSTLKPAITPVKPASEMKWSALAAAGLPPTSQDSNVNVNSSPSGGNEVVSNSGTTSVPTTTTSNVGSTTTPNVSKVVPSSSSSNESPVKSSTIESDSQKSNAATIFDKNVIIQSNSNTPPINELEFQQDSELINLPPGIQDIITSFVSCRKLNYNNQESIKTISNVSNLLEVPKDHLKNKISSSITNSSLELLRVSNFWNLTRLQMTGSNYMNFLGNLDDGILFYAFYYGITPFENFIVEQELIKRNWRSDLIKKNWYQLISLSQIQSQSNSTDFQIGNFKKFDAEKWNLIDLINHKLNLKTLTPLV</sequence>
<evidence type="ECO:0000256" key="7">
    <source>
        <dbReference type="ARBA" id="ARBA00023015"/>
    </source>
</evidence>
<feature type="compositionally biased region" description="Basic and acidic residues" evidence="12">
    <location>
        <begin position="214"/>
        <end position="232"/>
    </location>
</feature>
<keyword evidence="9 10" id="KW-0539">Nucleus</keyword>
<keyword evidence="5 10" id="KW-0678">Repressor</keyword>
<evidence type="ECO:0000256" key="11">
    <source>
        <dbReference type="SAM" id="Coils"/>
    </source>
</evidence>
<dbReference type="FunCoup" id="K0KHM3">
    <property type="interactions" value="440"/>
</dbReference>
<evidence type="ECO:0000313" key="16">
    <source>
        <dbReference type="Proteomes" id="UP000009328"/>
    </source>
</evidence>
<keyword evidence="10" id="KW-0010">Activator</keyword>
<evidence type="ECO:0000259" key="13">
    <source>
        <dbReference type="Pfam" id="PF04065"/>
    </source>
</evidence>
<protein>
    <recommendedName>
        <fullName evidence="10">General negative regulator of transcription subunit</fullName>
    </recommendedName>
</protein>
<feature type="compositionally biased region" description="Low complexity" evidence="12">
    <location>
        <begin position="261"/>
        <end position="291"/>
    </location>
</feature>
<dbReference type="PANTHER" id="PTHR23326">
    <property type="entry name" value="CCR4 NOT-RELATED"/>
    <property type="match status" value="1"/>
</dbReference>
<feature type="domain" description="CCR4-Not complex component Not N-terminal" evidence="13">
    <location>
        <begin position="2"/>
        <end position="198"/>
    </location>
</feature>
<evidence type="ECO:0000256" key="5">
    <source>
        <dbReference type="ARBA" id="ARBA00022491"/>
    </source>
</evidence>
<evidence type="ECO:0000256" key="1">
    <source>
        <dbReference type="ARBA" id="ARBA00004123"/>
    </source>
</evidence>
<name>K0KHM3_WICCF</name>
<dbReference type="GO" id="GO:0000289">
    <property type="term" value="P:nuclear-transcribed mRNA poly(A) tail shortening"/>
    <property type="evidence" value="ECO:0007669"/>
    <property type="project" value="UniProtKB-ARBA"/>
</dbReference>
<evidence type="ECO:0000256" key="4">
    <source>
        <dbReference type="ARBA" id="ARBA00022490"/>
    </source>
</evidence>
<keyword evidence="8 10" id="KW-0804">Transcription</keyword>
<keyword evidence="6" id="KW-0597">Phosphoprotein</keyword>
<feature type="coiled-coil region" evidence="11">
    <location>
        <begin position="85"/>
        <end position="148"/>
    </location>
</feature>
<comment type="similarity">
    <text evidence="3 10">Belongs to the CNOT2/3/5 family.</text>
</comment>
<dbReference type="HOGENOM" id="CLU_020483_0_0_1"/>
<evidence type="ECO:0000256" key="3">
    <source>
        <dbReference type="ARBA" id="ARBA00007682"/>
    </source>
</evidence>
<reference evidence="15 16" key="1">
    <citation type="journal article" date="2012" name="Eukaryot. Cell">
        <title>Draft genome sequence of Wickerhamomyces ciferrii NRRL Y-1031 F-60-10.</title>
        <authorList>
            <person name="Schneider J."/>
            <person name="Andrea H."/>
            <person name="Blom J."/>
            <person name="Jaenicke S."/>
            <person name="Ruckert C."/>
            <person name="Schorsch C."/>
            <person name="Szczepanowski R."/>
            <person name="Farwick M."/>
            <person name="Goesmann A."/>
            <person name="Puhler A."/>
            <person name="Schaffer S."/>
            <person name="Tauch A."/>
            <person name="Kohler T."/>
            <person name="Brinkrolf K."/>
        </authorList>
    </citation>
    <scope>NUCLEOTIDE SEQUENCE [LARGE SCALE GENOMIC DNA]</scope>
    <source>
        <strain evidence="16">ATCC 14091 / BCRC 22168 / CBS 111 / JCM 3599 / NBRC 0793 / NRRL Y-1031 F-60-10</strain>
    </source>
</reference>
<evidence type="ECO:0000256" key="2">
    <source>
        <dbReference type="ARBA" id="ARBA00004496"/>
    </source>
</evidence>
<evidence type="ECO:0000313" key="15">
    <source>
        <dbReference type="EMBL" id="CCH40663.1"/>
    </source>
</evidence>
<dbReference type="GO" id="GO:0005634">
    <property type="term" value="C:nucleus"/>
    <property type="evidence" value="ECO:0007669"/>
    <property type="project" value="UniProtKB-SubCell"/>
</dbReference>
<dbReference type="GO" id="GO:0000932">
    <property type="term" value="C:P-body"/>
    <property type="evidence" value="ECO:0007669"/>
    <property type="project" value="UniProtKB-UniRule"/>
</dbReference>